<organism evidence="4 5">
    <name type="scientific">Phenylobacterium montanum</name>
    <dbReference type="NCBI Taxonomy" id="2823693"/>
    <lineage>
        <taxon>Bacteria</taxon>
        <taxon>Pseudomonadati</taxon>
        <taxon>Pseudomonadota</taxon>
        <taxon>Alphaproteobacteria</taxon>
        <taxon>Caulobacterales</taxon>
        <taxon>Caulobacteraceae</taxon>
        <taxon>Phenylobacterium</taxon>
    </lineage>
</organism>
<dbReference type="GO" id="GO:1990281">
    <property type="term" value="C:efflux pump complex"/>
    <property type="evidence" value="ECO:0007669"/>
    <property type="project" value="TreeGrafter"/>
</dbReference>
<dbReference type="EMBL" id="CP073078">
    <property type="protein sequence ID" value="QUD87854.1"/>
    <property type="molecule type" value="Genomic_DNA"/>
</dbReference>
<name>A0A975IUT6_9CAUL</name>
<dbReference type="Pfam" id="PF25917">
    <property type="entry name" value="BSH_RND"/>
    <property type="match status" value="1"/>
</dbReference>
<dbReference type="GO" id="GO:0015562">
    <property type="term" value="F:efflux transmembrane transporter activity"/>
    <property type="evidence" value="ECO:0007669"/>
    <property type="project" value="TreeGrafter"/>
</dbReference>
<reference evidence="4" key="1">
    <citation type="submission" date="2021-04" db="EMBL/GenBank/DDBJ databases">
        <title>The complete genome sequence of Caulobacter sp. S6.</title>
        <authorList>
            <person name="Tang Y."/>
            <person name="Ouyang W."/>
            <person name="Liu Q."/>
            <person name="Huang B."/>
            <person name="Guo Z."/>
            <person name="Lei P."/>
        </authorList>
    </citation>
    <scope>NUCLEOTIDE SEQUENCE</scope>
    <source>
        <strain evidence="4">S6</strain>
    </source>
</reference>
<dbReference type="InterPro" id="IPR058792">
    <property type="entry name" value="Beta-barrel_RND_2"/>
</dbReference>
<sequence>MARLLPRSRIWLALAGLALALAAGIAWWQVSRPPPTRYVTAAADRGDVVTSISASGSVNPVETVTVGSYVSGVIQSLACDYNTRVAKGQRCAKIDPKPYQVVVDQDEAALVTAQAQLAKDQAGLAYARLAHQRADLLWSQDSIAHDAADSARSANDQAEAQVRLDAAQVAQKASALKAARINLDYTDIISPVSGTVVSRNVTAGQTVAASFQTPTLFLIARDLTKMQVDVNVSESDIGAAASGQRATFTVDAYPRHAFQGQVVQVRQAPISVQNVITYDVVLAVDNSSLMLKPGMTATARIETARAANVLRVPGQALRFTPAGGAKPGHGKSRAVWVQRNGRLVRIPVVAGLEDGAYAEIRSGDLRTGDQVVTAEAGAASTGQPDARPALRF</sequence>
<accession>A0A975IUT6</accession>
<evidence type="ECO:0000313" key="4">
    <source>
        <dbReference type="EMBL" id="QUD87854.1"/>
    </source>
</evidence>
<dbReference type="Proteomes" id="UP000676409">
    <property type="component" value="Chromosome"/>
</dbReference>
<dbReference type="Gene3D" id="2.40.420.20">
    <property type="match status" value="1"/>
</dbReference>
<feature type="domain" description="CusB-like beta-barrel" evidence="3">
    <location>
        <begin position="228"/>
        <end position="304"/>
    </location>
</feature>
<protein>
    <submittedName>
        <fullName evidence="4">Efflux RND transporter periplasmic adaptor subunit</fullName>
    </submittedName>
</protein>
<dbReference type="Gene3D" id="2.40.50.100">
    <property type="match status" value="2"/>
</dbReference>
<dbReference type="InterPro" id="IPR006143">
    <property type="entry name" value="RND_pump_MFP"/>
</dbReference>
<comment type="similarity">
    <text evidence="1">Belongs to the membrane fusion protein (MFP) (TC 8.A.1) family.</text>
</comment>
<dbReference type="RefSeq" id="WP_211937905.1">
    <property type="nucleotide sequence ID" value="NZ_CP073078.1"/>
</dbReference>
<dbReference type="NCBIfam" id="TIGR01730">
    <property type="entry name" value="RND_mfp"/>
    <property type="match status" value="1"/>
</dbReference>
<keyword evidence="5" id="KW-1185">Reference proteome</keyword>
<evidence type="ECO:0000313" key="5">
    <source>
        <dbReference type="Proteomes" id="UP000676409"/>
    </source>
</evidence>
<dbReference type="Gene3D" id="2.40.30.170">
    <property type="match status" value="1"/>
</dbReference>
<feature type="domain" description="Multidrug resistance protein MdtA-like barrel-sandwich hybrid" evidence="2">
    <location>
        <begin position="62"/>
        <end position="215"/>
    </location>
</feature>
<dbReference type="KEGG" id="caul:KCG34_22885"/>
<dbReference type="AlphaFoldDB" id="A0A975IUT6"/>
<evidence type="ECO:0000256" key="1">
    <source>
        <dbReference type="ARBA" id="ARBA00009477"/>
    </source>
</evidence>
<dbReference type="SUPFAM" id="SSF111369">
    <property type="entry name" value="HlyD-like secretion proteins"/>
    <property type="match status" value="1"/>
</dbReference>
<proteinExistence type="inferred from homology"/>
<evidence type="ECO:0000259" key="3">
    <source>
        <dbReference type="Pfam" id="PF25954"/>
    </source>
</evidence>
<dbReference type="PANTHER" id="PTHR30469">
    <property type="entry name" value="MULTIDRUG RESISTANCE PROTEIN MDTA"/>
    <property type="match status" value="1"/>
</dbReference>
<dbReference type="Pfam" id="PF25954">
    <property type="entry name" value="Beta-barrel_RND_2"/>
    <property type="match status" value="1"/>
</dbReference>
<dbReference type="InterPro" id="IPR058625">
    <property type="entry name" value="MdtA-like_BSH"/>
</dbReference>
<dbReference type="PANTHER" id="PTHR30469:SF33">
    <property type="entry name" value="SLR1207 PROTEIN"/>
    <property type="match status" value="1"/>
</dbReference>
<gene>
    <name evidence="4" type="ORF">KCG34_22885</name>
</gene>
<evidence type="ECO:0000259" key="2">
    <source>
        <dbReference type="Pfam" id="PF25917"/>
    </source>
</evidence>